<dbReference type="AlphaFoldDB" id="A0A4Y2F963"/>
<dbReference type="EMBL" id="BGPR01000804">
    <property type="protein sequence ID" value="GBM36154.1"/>
    <property type="molecule type" value="Genomic_DNA"/>
</dbReference>
<organism evidence="1 2">
    <name type="scientific">Araneus ventricosus</name>
    <name type="common">Orbweaver spider</name>
    <name type="synonym">Epeira ventricosa</name>
    <dbReference type="NCBI Taxonomy" id="182803"/>
    <lineage>
        <taxon>Eukaryota</taxon>
        <taxon>Metazoa</taxon>
        <taxon>Ecdysozoa</taxon>
        <taxon>Arthropoda</taxon>
        <taxon>Chelicerata</taxon>
        <taxon>Arachnida</taxon>
        <taxon>Araneae</taxon>
        <taxon>Araneomorphae</taxon>
        <taxon>Entelegynae</taxon>
        <taxon>Araneoidea</taxon>
        <taxon>Araneidae</taxon>
        <taxon>Araneus</taxon>
    </lineage>
</organism>
<accession>A0A4Y2F963</accession>
<gene>
    <name evidence="1" type="ORF">AVEN_31353_1</name>
</gene>
<dbReference type="Proteomes" id="UP000499080">
    <property type="component" value="Unassembled WGS sequence"/>
</dbReference>
<name>A0A4Y2F963_ARAVE</name>
<proteinExistence type="predicted"/>
<protein>
    <submittedName>
        <fullName evidence="1">Uncharacterized protein</fullName>
    </submittedName>
</protein>
<reference evidence="1 2" key="1">
    <citation type="journal article" date="2019" name="Sci. Rep.">
        <title>Orb-weaving spider Araneus ventricosus genome elucidates the spidroin gene catalogue.</title>
        <authorList>
            <person name="Kono N."/>
            <person name="Nakamura H."/>
            <person name="Ohtoshi R."/>
            <person name="Moran D.A.P."/>
            <person name="Shinohara A."/>
            <person name="Yoshida Y."/>
            <person name="Fujiwara M."/>
            <person name="Mori M."/>
            <person name="Tomita M."/>
            <person name="Arakawa K."/>
        </authorList>
    </citation>
    <scope>NUCLEOTIDE SEQUENCE [LARGE SCALE GENOMIC DNA]</scope>
</reference>
<dbReference type="OrthoDB" id="10030726at2759"/>
<keyword evidence="2" id="KW-1185">Reference proteome</keyword>
<comment type="caution">
    <text evidence="1">The sequence shown here is derived from an EMBL/GenBank/DDBJ whole genome shotgun (WGS) entry which is preliminary data.</text>
</comment>
<evidence type="ECO:0000313" key="2">
    <source>
        <dbReference type="Proteomes" id="UP000499080"/>
    </source>
</evidence>
<sequence>MEKLVNSLASEQNSPQRNPKVTCWKCFKKGYVQRESQSKYINPEKLTCGRLTELRVTSLNKALEKGLKASALSGGGNGLYLEASIQHLKGTSHGNAVAVSPRSCTESSKHCSNAEKKFGMKIDISAKALAMTTEDSWSSSEIQKAQLEEPDIRPILKKKLNSTGRQSWQEFAWDSPATK</sequence>
<evidence type="ECO:0000313" key="1">
    <source>
        <dbReference type="EMBL" id="GBM36154.1"/>
    </source>
</evidence>